<evidence type="ECO:0000256" key="9">
    <source>
        <dbReference type="PROSITE-ProRule" id="PRU00042"/>
    </source>
</evidence>
<feature type="compositionally biased region" description="Basic and acidic residues" evidence="10">
    <location>
        <begin position="647"/>
        <end position="656"/>
    </location>
</feature>
<accession>A0ABN7VAN3</accession>
<dbReference type="PANTHER" id="PTHR45718">
    <property type="entry name" value="TRANSCRIPTIONAL ACTIVATOR CUBITUS INTERRUPTUS"/>
    <property type="match status" value="1"/>
</dbReference>
<feature type="region of interest" description="Disordered" evidence="10">
    <location>
        <begin position="797"/>
        <end position="953"/>
    </location>
</feature>
<feature type="compositionally biased region" description="Polar residues" evidence="10">
    <location>
        <begin position="942"/>
        <end position="953"/>
    </location>
</feature>
<feature type="compositionally biased region" description="Basic and acidic residues" evidence="10">
    <location>
        <begin position="675"/>
        <end position="684"/>
    </location>
</feature>
<feature type="domain" description="C2H2-type" evidence="11">
    <location>
        <begin position="717"/>
        <end position="749"/>
    </location>
</feature>
<feature type="domain" description="C2H2-type" evidence="11">
    <location>
        <begin position="780"/>
        <end position="809"/>
    </location>
</feature>
<evidence type="ECO:0000313" key="13">
    <source>
        <dbReference type="Proteomes" id="UP000789901"/>
    </source>
</evidence>
<comment type="subcellular location">
    <subcellularLocation>
        <location evidence="1">Nucleus</location>
    </subcellularLocation>
</comment>
<organism evidence="12 13">
    <name type="scientific">Gigaspora margarita</name>
    <dbReference type="NCBI Taxonomy" id="4874"/>
    <lineage>
        <taxon>Eukaryota</taxon>
        <taxon>Fungi</taxon>
        <taxon>Fungi incertae sedis</taxon>
        <taxon>Mucoromycota</taxon>
        <taxon>Glomeromycotina</taxon>
        <taxon>Glomeromycetes</taxon>
        <taxon>Diversisporales</taxon>
        <taxon>Gigasporaceae</taxon>
        <taxon>Gigaspora</taxon>
    </lineage>
</organism>
<dbReference type="InterPro" id="IPR013087">
    <property type="entry name" value="Znf_C2H2_type"/>
</dbReference>
<dbReference type="SUPFAM" id="SSF57667">
    <property type="entry name" value="beta-beta-alpha zinc fingers"/>
    <property type="match status" value="3"/>
</dbReference>
<dbReference type="PROSITE" id="PS50157">
    <property type="entry name" value="ZINC_FINGER_C2H2_2"/>
    <property type="match status" value="3"/>
</dbReference>
<feature type="compositionally biased region" description="Low complexity" evidence="10">
    <location>
        <begin position="662"/>
        <end position="671"/>
    </location>
</feature>
<dbReference type="InterPro" id="IPR056436">
    <property type="entry name" value="Znf-C2H2_ZIC1-5/GLI1-3-like"/>
</dbReference>
<dbReference type="Proteomes" id="UP000789901">
    <property type="component" value="Unassembled WGS sequence"/>
</dbReference>
<keyword evidence="5 9" id="KW-0863">Zinc-finger</keyword>
<feature type="compositionally biased region" description="Basic and acidic residues" evidence="10">
    <location>
        <begin position="538"/>
        <end position="557"/>
    </location>
</feature>
<keyword evidence="7" id="KW-0238">DNA-binding</keyword>
<keyword evidence="13" id="KW-1185">Reference proteome</keyword>
<sequence>MESQNYEYGQMPSAPMTSVTNSPTTNTSIGGLNLTTAQPNTNTVSLDTLQNQQAQVIMLENPQNQMVVLNTTSTSHTRPPQLSTSISTSSSGTITLNSMSDSTQDLALLVNQEQLPVLVMGAAPPTSMETTTSSQITIGSVTSNVSLDPSLIHNTSKMIVTSQPDQQPTQLTITEVSQSAPPQVVLAAPQEQSPTVVNVNAAIYNPIFDPLDHVKRQDIINSSPTTTTIMDLNRQPPPHQIDQSTVVNPLTAHAVHVAAAQAAAQVAAVQVAQQAAQQALIQNIISFMMILKLLLCSIQVAQVAQVAQVQAIQQQQPPQNLSNDQNSSVVLVIENPGTNNQTTTTTVQSVVSNDPMNIVESIESIANAQMVESMNLIEQNNRLAMEIANNNQLAADVNASTIISQSVSSQMSISNNQTEQILSSSTQPPPMADLLNTSPIVTASWSIAPPNNGPSIVVPSGGPIHLINVGEHIVHNTVVVDSSILGSNSLQPAQTLTFVAENPQLDMQNVAQKSSVDNVIGSPSNIQSPSRTMSPEKQVSHPQDELSKKSPEIEVRSQIDNSSQDLTTDQLYAKLGQYEFPNFSKDQLIEKVRYYELRDKNSKNRTSENKSLKRSRGDSIKSNYSDISATSLDDNDSPMTPNDDGEDIKRESHRSESVIAGSSQSSPSLSSVKPEGQDEKSDSHRCMWRGCTKVLDSLEALISHVGDSHIGSGKATYACDWEGCLRGQKPFTKRHKMYNHLRTHTGERPFVCNVNGCGKRFSRPDSLTTHVKTHSNHRPYICSFKGCNKAYYHSRSLRKHEKTHSQHPLPSVHSSGISINNGMHINFTSQNNRLYSSSQQQTPQTHLFQQRPPGFDPSSNPLPSGSPHRILPQGPSPSGQHGSLNYHYHPAPLQPQPLNHRPELVHHSRGPSFDGSQQQGPPTSTSSPSSHFFAHSQQSSTAPTGRSSNSPAT</sequence>
<dbReference type="SMART" id="SM00355">
    <property type="entry name" value="ZnF_C2H2"/>
    <property type="match status" value="4"/>
</dbReference>
<feature type="compositionally biased region" description="Low complexity" evidence="10">
    <location>
        <begin position="839"/>
        <end position="850"/>
    </location>
</feature>
<evidence type="ECO:0000256" key="8">
    <source>
        <dbReference type="ARBA" id="ARBA00023242"/>
    </source>
</evidence>
<feature type="region of interest" description="Disordered" evidence="10">
    <location>
        <begin position="602"/>
        <end position="684"/>
    </location>
</feature>
<name>A0ABN7VAN3_GIGMA</name>
<feature type="compositionally biased region" description="Low complexity" evidence="10">
    <location>
        <begin position="17"/>
        <end position="28"/>
    </location>
</feature>
<evidence type="ECO:0000256" key="4">
    <source>
        <dbReference type="ARBA" id="ARBA00022737"/>
    </source>
</evidence>
<evidence type="ECO:0000256" key="7">
    <source>
        <dbReference type="ARBA" id="ARBA00023125"/>
    </source>
</evidence>
<dbReference type="EMBL" id="CAJVQB010011916">
    <property type="protein sequence ID" value="CAG8751420.1"/>
    <property type="molecule type" value="Genomic_DNA"/>
</dbReference>
<evidence type="ECO:0000256" key="3">
    <source>
        <dbReference type="ARBA" id="ARBA00022723"/>
    </source>
</evidence>
<evidence type="ECO:0000256" key="5">
    <source>
        <dbReference type="ARBA" id="ARBA00022771"/>
    </source>
</evidence>
<feature type="compositionally biased region" description="Polar residues" evidence="10">
    <location>
        <begin position="620"/>
        <end position="640"/>
    </location>
</feature>
<evidence type="ECO:0000256" key="6">
    <source>
        <dbReference type="ARBA" id="ARBA00022833"/>
    </source>
</evidence>
<evidence type="ECO:0000256" key="10">
    <source>
        <dbReference type="SAM" id="MobiDB-lite"/>
    </source>
</evidence>
<keyword evidence="6" id="KW-0862">Zinc</keyword>
<dbReference type="Pfam" id="PF23561">
    <property type="entry name" value="zf-C2H2_15"/>
    <property type="match status" value="1"/>
</dbReference>
<feature type="compositionally biased region" description="Low complexity" evidence="10">
    <location>
        <begin position="915"/>
        <end position="941"/>
    </location>
</feature>
<feature type="compositionally biased region" description="Polar residues" evidence="10">
    <location>
        <begin position="806"/>
        <end position="838"/>
    </location>
</feature>
<feature type="compositionally biased region" description="Polar residues" evidence="10">
    <location>
        <begin position="515"/>
        <end position="537"/>
    </location>
</feature>
<evidence type="ECO:0000256" key="1">
    <source>
        <dbReference type="ARBA" id="ARBA00004123"/>
    </source>
</evidence>
<dbReference type="Gene3D" id="3.30.160.60">
    <property type="entry name" value="Classic Zinc Finger"/>
    <property type="match status" value="4"/>
</dbReference>
<evidence type="ECO:0000313" key="12">
    <source>
        <dbReference type="EMBL" id="CAG8751420.1"/>
    </source>
</evidence>
<dbReference type="PANTHER" id="PTHR45718:SF8">
    <property type="entry name" value="GLIS FAMILY ZINC FINGER 2"/>
    <property type="match status" value="1"/>
</dbReference>
<comment type="similarity">
    <text evidence="2">Belongs to the GLI C2H2-type zinc-finger protein family.</text>
</comment>
<evidence type="ECO:0000259" key="11">
    <source>
        <dbReference type="PROSITE" id="PS50157"/>
    </source>
</evidence>
<feature type="compositionally biased region" description="Basic and acidic residues" evidence="10">
    <location>
        <begin position="602"/>
        <end position="619"/>
    </location>
</feature>
<dbReference type="InterPro" id="IPR036236">
    <property type="entry name" value="Znf_C2H2_sf"/>
</dbReference>
<dbReference type="Pfam" id="PF00096">
    <property type="entry name" value="zf-C2H2"/>
    <property type="match status" value="1"/>
</dbReference>
<protein>
    <submittedName>
        <fullName evidence="12">34562_t:CDS:1</fullName>
    </submittedName>
</protein>
<dbReference type="PROSITE" id="PS00028">
    <property type="entry name" value="ZINC_FINGER_C2H2_1"/>
    <property type="match status" value="3"/>
</dbReference>
<dbReference type="InterPro" id="IPR043359">
    <property type="entry name" value="GLI-like"/>
</dbReference>
<evidence type="ECO:0000256" key="2">
    <source>
        <dbReference type="ARBA" id="ARBA00010831"/>
    </source>
</evidence>
<feature type="domain" description="C2H2-type" evidence="11">
    <location>
        <begin position="750"/>
        <end position="779"/>
    </location>
</feature>
<keyword evidence="3" id="KW-0479">Metal-binding</keyword>
<keyword evidence="4" id="KW-0677">Repeat</keyword>
<gene>
    <name evidence="12" type="ORF">GMARGA_LOCUS16434</name>
</gene>
<reference evidence="12 13" key="1">
    <citation type="submission" date="2021-06" db="EMBL/GenBank/DDBJ databases">
        <authorList>
            <person name="Kallberg Y."/>
            <person name="Tangrot J."/>
            <person name="Rosling A."/>
        </authorList>
    </citation>
    <scope>NUCLEOTIDE SEQUENCE [LARGE SCALE GENOMIC DNA]</scope>
    <source>
        <strain evidence="12 13">120-4 pot B 10/14</strain>
    </source>
</reference>
<feature type="non-terminal residue" evidence="12">
    <location>
        <position position="953"/>
    </location>
</feature>
<feature type="region of interest" description="Disordered" evidence="10">
    <location>
        <begin position="515"/>
        <end position="562"/>
    </location>
</feature>
<comment type="caution">
    <text evidence="12">The sequence shown here is derived from an EMBL/GenBank/DDBJ whole genome shotgun (WGS) entry which is preliminary data.</text>
</comment>
<keyword evidence="8" id="KW-0539">Nucleus</keyword>
<proteinExistence type="inferred from homology"/>
<feature type="region of interest" description="Disordered" evidence="10">
    <location>
        <begin position="1"/>
        <end position="36"/>
    </location>
</feature>